<reference evidence="2 3" key="1">
    <citation type="submission" date="2018-04" db="EMBL/GenBank/DDBJ databases">
        <authorList>
            <person name="Vogel A."/>
        </authorList>
    </citation>
    <scope>NUCLEOTIDE SEQUENCE [LARGE SCALE GENOMIC DNA]</scope>
</reference>
<dbReference type="AlphaFoldDB" id="A0A484MN53"/>
<keyword evidence="3" id="KW-1185">Reference proteome</keyword>
<evidence type="ECO:0000313" key="3">
    <source>
        <dbReference type="Proteomes" id="UP000595140"/>
    </source>
</evidence>
<evidence type="ECO:0000256" key="1">
    <source>
        <dbReference type="SAM" id="MobiDB-lite"/>
    </source>
</evidence>
<feature type="region of interest" description="Disordered" evidence="1">
    <location>
        <begin position="527"/>
        <end position="557"/>
    </location>
</feature>
<gene>
    <name evidence="2" type="ORF">CCAM_LOCUS32031</name>
</gene>
<dbReference type="Proteomes" id="UP000595140">
    <property type="component" value="Unassembled WGS sequence"/>
</dbReference>
<sequence length="569" mass="63469">MIEGPLLITSAGSEEVSDAALPKWQDPLLDDILGKTEMPNSNISVPGLLVQMDISEFCSKAYNLDICCKGDFDEEFKLLEPLFSDHFESLFKESYCYLKEAMTISMVHDKLQKGISKNGKGKAFRMTRQLEKSIEAVDSVKIKGMDVWRRVDEVFEEFIGNDPWNDLFLLIDVVIPALPPVHQVSGEAISGLFENRFFLMVASRSSVSVSEGEKGGLMGLEGLLVGFLLVGIIMGWGLVKRIRGWVCSGVSGRLSCLGVFGCFLLEDSDCVVFRDLRNIPAKFLRFRQGVWEKGLLVFKGGAFSTVSGYALAGVGTDLLEIWVAEDGKWLGGDAVALGMGGLVTETKAAPFYSLPTGQAEEFQPLPRKILSPTAPAFVPIVYSYAALFTEEQGTVVTAEPEDDPFSNINGQSLILSLNAVEDHAKDRDGPILYTHSDGEEFVFIDTKLRPLQIDLSRCSKHPLHLRKELKGRRTYSPSQIVTRSKAKILEQGRKINPIGWVEEEDSLEPQESHEDEVIKFFKLCFPHKAEDPKPHSKPLTKTQKKKMKKKKKQSQFSDYGLEEEIEYAY</sequence>
<proteinExistence type="predicted"/>
<feature type="compositionally biased region" description="Basic residues" evidence="1">
    <location>
        <begin position="535"/>
        <end position="553"/>
    </location>
</feature>
<dbReference type="EMBL" id="OOIL02004034">
    <property type="protein sequence ID" value="VFQ90255.1"/>
    <property type="molecule type" value="Genomic_DNA"/>
</dbReference>
<protein>
    <submittedName>
        <fullName evidence="2">Uncharacterized protein</fullName>
    </submittedName>
</protein>
<evidence type="ECO:0000313" key="2">
    <source>
        <dbReference type="EMBL" id="VFQ90255.1"/>
    </source>
</evidence>
<name>A0A484MN53_9ASTE</name>
<accession>A0A484MN53</accession>
<organism evidence="2 3">
    <name type="scientific">Cuscuta campestris</name>
    <dbReference type="NCBI Taxonomy" id="132261"/>
    <lineage>
        <taxon>Eukaryota</taxon>
        <taxon>Viridiplantae</taxon>
        <taxon>Streptophyta</taxon>
        <taxon>Embryophyta</taxon>
        <taxon>Tracheophyta</taxon>
        <taxon>Spermatophyta</taxon>
        <taxon>Magnoliopsida</taxon>
        <taxon>eudicotyledons</taxon>
        <taxon>Gunneridae</taxon>
        <taxon>Pentapetalae</taxon>
        <taxon>asterids</taxon>
        <taxon>lamiids</taxon>
        <taxon>Solanales</taxon>
        <taxon>Convolvulaceae</taxon>
        <taxon>Cuscuteae</taxon>
        <taxon>Cuscuta</taxon>
        <taxon>Cuscuta subgen. Grammica</taxon>
        <taxon>Cuscuta sect. Cleistogrammica</taxon>
    </lineage>
</organism>